<accession>A0A0S3F2Z3</accession>
<keyword evidence="1" id="KW-0805">Transcription regulation</keyword>
<evidence type="ECO:0000256" key="3">
    <source>
        <dbReference type="ARBA" id="ARBA00023163"/>
    </source>
</evidence>
<dbReference type="InterPro" id="IPR050109">
    <property type="entry name" value="HTH-type_TetR-like_transc_reg"/>
</dbReference>
<evidence type="ECO:0000313" key="7">
    <source>
        <dbReference type="Proteomes" id="UP000056968"/>
    </source>
</evidence>
<dbReference type="InterPro" id="IPR009057">
    <property type="entry name" value="Homeodomain-like_sf"/>
</dbReference>
<dbReference type="PROSITE" id="PS50977">
    <property type="entry name" value="HTH_TETR_2"/>
    <property type="match status" value="1"/>
</dbReference>
<dbReference type="PANTHER" id="PTHR30055:SF234">
    <property type="entry name" value="HTH-TYPE TRANSCRIPTIONAL REGULATOR BETI"/>
    <property type="match status" value="1"/>
</dbReference>
<feature type="DNA-binding region" description="H-T-H motif" evidence="4">
    <location>
        <begin position="18"/>
        <end position="37"/>
    </location>
</feature>
<name>A0A0S3F2Z3_9SPHN</name>
<sequence length="193" mass="21025">MIETGRELIAQEGETPVSLRMIAKHAHYSAGVIYRYFPNRASLFLAIRDAELDDYVERLQAVFDTHADPEARLRAVADAGFTYACEQANVFGMNMLTLLWARSPQPDGVPARIRDMSPAAARVHALYETAIQAFFADIGCSAVPAEMATASVMAVITGAVSLPEGSVHKDLPERRAVMAGTFDVLIAGWRAVQ</sequence>
<reference evidence="6 7" key="1">
    <citation type="submission" date="2015-11" db="EMBL/GenBank/DDBJ databases">
        <title>A Two-component Flavoprotein Monooxygenase System MeaXY Responsible for para-Hydroxylation of 2-Methyl-6-ethylaniline and 2,6-Diethylaniline in Sphingobium baderi DE-13.</title>
        <authorList>
            <person name="Cheng M."/>
            <person name="Meng Q."/>
            <person name="Yang Y."/>
            <person name="Chu C."/>
            <person name="Yan X."/>
            <person name="He J."/>
            <person name="Li S."/>
        </authorList>
    </citation>
    <scope>NUCLEOTIDE SEQUENCE [LARGE SCALE GENOMIC DNA]</scope>
    <source>
        <strain evidence="6 7">DE-13</strain>
    </source>
</reference>
<evidence type="ECO:0000256" key="1">
    <source>
        <dbReference type="ARBA" id="ARBA00023015"/>
    </source>
</evidence>
<dbReference type="STRING" id="1332080.ATN00_18735"/>
<dbReference type="KEGG" id="sbd:ATN00_18735"/>
<dbReference type="GO" id="GO:0003700">
    <property type="term" value="F:DNA-binding transcription factor activity"/>
    <property type="evidence" value="ECO:0007669"/>
    <property type="project" value="TreeGrafter"/>
</dbReference>
<dbReference type="PANTHER" id="PTHR30055">
    <property type="entry name" value="HTH-TYPE TRANSCRIPTIONAL REGULATOR RUTR"/>
    <property type="match status" value="1"/>
</dbReference>
<dbReference type="Gene3D" id="1.10.357.10">
    <property type="entry name" value="Tetracycline Repressor, domain 2"/>
    <property type="match status" value="1"/>
</dbReference>
<evidence type="ECO:0000313" key="6">
    <source>
        <dbReference type="EMBL" id="ALR22035.1"/>
    </source>
</evidence>
<keyword evidence="3" id="KW-0804">Transcription</keyword>
<dbReference type="Proteomes" id="UP000056968">
    <property type="component" value="Chromosome"/>
</dbReference>
<dbReference type="InterPro" id="IPR001647">
    <property type="entry name" value="HTH_TetR"/>
</dbReference>
<evidence type="ECO:0000256" key="2">
    <source>
        <dbReference type="ARBA" id="ARBA00023125"/>
    </source>
</evidence>
<feature type="domain" description="HTH tetR-type" evidence="5">
    <location>
        <begin position="1"/>
        <end position="55"/>
    </location>
</feature>
<protein>
    <recommendedName>
        <fullName evidence="5">HTH tetR-type domain-containing protein</fullName>
    </recommendedName>
</protein>
<dbReference type="EMBL" id="CP013264">
    <property type="protein sequence ID" value="ALR22035.1"/>
    <property type="molecule type" value="Genomic_DNA"/>
</dbReference>
<dbReference type="GO" id="GO:0000976">
    <property type="term" value="F:transcription cis-regulatory region binding"/>
    <property type="evidence" value="ECO:0007669"/>
    <property type="project" value="TreeGrafter"/>
</dbReference>
<keyword evidence="2 4" id="KW-0238">DNA-binding</keyword>
<dbReference type="AlphaFoldDB" id="A0A0S3F2Z3"/>
<organism evidence="6 7">
    <name type="scientific">Sphingobium baderi</name>
    <dbReference type="NCBI Taxonomy" id="1332080"/>
    <lineage>
        <taxon>Bacteria</taxon>
        <taxon>Pseudomonadati</taxon>
        <taxon>Pseudomonadota</taxon>
        <taxon>Alphaproteobacteria</taxon>
        <taxon>Sphingomonadales</taxon>
        <taxon>Sphingomonadaceae</taxon>
        <taxon>Sphingobium</taxon>
    </lineage>
</organism>
<proteinExistence type="predicted"/>
<evidence type="ECO:0000256" key="4">
    <source>
        <dbReference type="PROSITE-ProRule" id="PRU00335"/>
    </source>
</evidence>
<dbReference type="Pfam" id="PF00440">
    <property type="entry name" value="TetR_N"/>
    <property type="match status" value="1"/>
</dbReference>
<keyword evidence="7" id="KW-1185">Reference proteome</keyword>
<gene>
    <name evidence="6" type="ORF">ATN00_18735</name>
</gene>
<evidence type="ECO:0000259" key="5">
    <source>
        <dbReference type="PROSITE" id="PS50977"/>
    </source>
</evidence>
<dbReference type="SUPFAM" id="SSF46689">
    <property type="entry name" value="Homeodomain-like"/>
    <property type="match status" value="1"/>
</dbReference>